<keyword evidence="9" id="KW-1185">Reference proteome</keyword>
<evidence type="ECO:0000313" key="9">
    <source>
        <dbReference type="Proteomes" id="UP000694844"/>
    </source>
</evidence>
<dbReference type="AlphaFoldDB" id="A0A8B8DN59"/>
<dbReference type="PANTHER" id="PTHR21392:SF0">
    <property type="entry name" value="TRNA-URIDINE AMINOCARBOXYPROPYLTRANSFERASE 2"/>
    <property type="match status" value="1"/>
</dbReference>
<evidence type="ECO:0000256" key="3">
    <source>
        <dbReference type="ARBA" id="ARBA00022691"/>
    </source>
</evidence>
<gene>
    <name evidence="10" type="primary">LOC111128077</name>
</gene>
<dbReference type="Pfam" id="PF03942">
    <property type="entry name" value="DTW"/>
    <property type="match status" value="1"/>
</dbReference>
<keyword evidence="4" id="KW-0819">tRNA processing</keyword>
<organism evidence="9 10">
    <name type="scientific">Crassostrea virginica</name>
    <name type="common">Eastern oyster</name>
    <dbReference type="NCBI Taxonomy" id="6565"/>
    <lineage>
        <taxon>Eukaryota</taxon>
        <taxon>Metazoa</taxon>
        <taxon>Spiralia</taxon>
        <taxon>Lophotrochozoa</taxon>
        <taxon>Mollusca</taxon>
        <taxon>Bivalvia</taxon>
        <taxon>Autobranchia</taxon>
        <taxon>Pteriomorphia</taxon>
        <taxon>Ostreida</taxon>
        <taxon>Ostreoidea</taxon>
        <taxon>Ostreidae</taxon>
        <taxon>Crassostrea</taxon>
    </lineage>
</organism>
<evidence type="ECO:0000256" key="5">
    <source>
        <dbReference type="ARBA" id="ARBA00034489"/>
    </source>
</evidence>
<evidence type="ECO:0000256" key="2">
    <source>
        <dbReference type="ARBA" id="ARBA00022679"/>
    </source>
</evidence>
<proteinExistence type="inferred from homology"/>
<dbReference type="InterPro" id="IPR005636">
    <property type="entry name" value="DTW"/>
</dbReference>
<evidence type="ECO:0000256" key="7">
    <source>
        <dbReference type="SAM" id="MobiDB-lite"/>
    </source>
</evidence>
<dbReference type="RefSeq" id="XP_022329200.1">
    <property type="nucleotide sequence ID" value="XM_022473492.1"/>
</dbReference>
<accession>A0A8B8DN59</accession>
<protein>
    <recommendedName>
        <fullName evidence="1">tRNA-uridine aminocarboxypropyltransferase</fullName>
        <ecNumber evidence="1">2.5.1.25</ecNumber>
    </recommendedName>
</protein>
<evidence type="ECO:0000256" key="1">
    <source>
        <dbReference type="ARBA" id="ARBA00012386"/>
    </source>
</evidence>
<comment type="similarity">
    <text evidence="5">Belongs to the TDD superfamily. DTWD2 family.</text>
</comment>
<keyword evidence="3" id="KW-0949">S-adenosyl-L-methionine</keyword>
<dbReference type="GO" id="GO:0008033">
    <property type="term" value="P:tRNA processing"/>
    <property type="evidence" value="ECO:0007669"/>
    <property type="project" value="UniProtKB-KW"/>
</dbReference>
<reference evidence="10" key="1">
    <citation type="submission" date="2025-08" db="UniProtKB">
        <authorList>
            <consortium name="RefSeq"/>
        </authorList>
    </citation>
    <scope>IDENTIFICATION</scope>
    <source>
        <tissue evidence="10">Whole sample</tissue>
    </source>
</reference>
<dbReference type="PANTHER" id="PTHR21392">
    <property type="entry name" value="TRNA-URIDINE AMINOCARBOXYPROPYLTRANSFERASE 2"/>
    <property type="match status" value="1"/>
</dbReference>
<evidence type="ECO:0000259" key="8">
    <source>
        <dbReference type="SMART" id="SM01144"/>
    </source>
</evidence>
<feature type="domain" description="DTW" evidence="8">
    <location>
        <begin position="33"/>
        <end position="228"/>
    </location>
</feature>
<evidence type="ECO:0000313" key="10">
    <source>
        <dbReference type="RefSeq" id="XP_022329200.1"/>
    </source>
</evidence>
<dbReference type="GeneID" id="111128077"/>
<name>A0A8B8DN59_CRAVI</name>
<sequence length="277" mass="31310">MMTEDGKSSSEFLDVLYSFANEEDEKTHVSNIKRPSCARCCRPVAVCLCPYFPEKPVAIDTNVYILQHPLEESRNLATVPILCECLPKNKVEIIKGKKFSPRRFPGLAELLRRPDTLLLYPGAEAVDIEAIPPAEEGHPYNLILLDGTWGQAKSMFLHNEVFSWPKKVKLNHSCKSKFVIRTQPNDTSLSTLESTAVALASLERRPEIVEMLTRPLEALCDFQIQHGACKHDSKEYKIENGLWHKTLKKKYLKKLGKDGQTEPKLDSSNLKEEDASS</sequence>
<comment type="catalytic activity">
    <reaction evidence="6">
        <text>a uridine in tRNA + S-adenosyl-L-methionine = a 3-[(3S)-3-amino-3-carboxypropyl]uridine in tRNA + S-methyl-5'-thioadenosine + H(+)</text>
        <dbReference type="Rhea" id="RHEA:62432"/>
        <dbReference type="Rhea" id="RHEA-COMP:13339"/>
        <dbReference type="Rhea" id="RHEA-COMP:16092"/>
        <dbReference type="ChEBI" id="CHEBI:15378"/>
        <dbReference type="ChEBI" id="CHEBI:17509"/>
        <dbReference type="ChEBI" id="CHEBI:59789"/>
        <dbReference type="ChEBI" id="CHEBI:65315"/>
        <dbReference type="ChEBI" id="CHEBI:82930"/>
        <dbReference type="EC" id="2.5.1.25"/>
    </reaction>
</comment>
<dbReference type="EC" id="2.5.1.25" evidence="1"/>
<dbReference type="OrthoDB" id="408541at2759"/>
<dbReference type="GO" id="GO:0016432">
    <property type="term" value="F:tRNA-uridine aminocarboxypropyltransferase activity"/>
    <property type="evidence" value="ECO:0007669"/>
    <property type="project" value="UniProtKB-EC"/>
</dbReference>
<keyword evidence="2" id="KW-0808">Transferase</keyword>
<dbReference type="SMART" id="SM01144">
    <property type="entry name" value="DTW"/>
    <property type="match status" value="1"/>
</dbReference>
<evidence type="ECO:0000256" key="4">
    <source>
        <dbReference type="ARBA" id="ARBA00022694"/>
    </source>
</evidence>
<dbReference type="Proteomes" id="UP000694844">
    <property type="component" value="Chromosome 4"/>
</dbReference>
<feature type="region of interest" description="Disordered" evidence="7">
    <location>
        <begin position="257"/>
        <end position="277"/>
    </location>
</feature>
<dbReference type="InterPro" id="IPR039262">
    <property type="entry name" value="DTWD2/TAPT"/>
</dbReference>
<dbReference type="KEGG" id="cvn:111128077"/>
<evidence type="ECO:0000256" key="6">
    <source>
        <dbReference type="ARBA" id="ARBA00048718"/>
    </source>
</evidence>